<reference evidence="3 4" key="1">
    <citation type="journal article" date="2016" name="Nat. Commun.">
        <title>Thousands of microbial genomes shed light on interconnected biogeochemical processes in an aquifer system.</title>
        <authorList>
            <person name="Anantharaman K."/>
            <person name="Brown C.T."/>
            <person name="Hug L.A."/>
            <person name="Sharon I."/>
            <person name="Castelle C.J."/>
            <person name="Probst A.J."/>
            <person name="Thomas B.C."/>
            <person name="Singh A."/>
            <person name="Wilkins M.J."/>
            <person name="Karaoz U."/>
            <person name="Brodie E.L."/>
            <person name="Williams K.H."/>
            <person name="Hubbard S.S."/>
            <person name="Banfield J.F."/>
        </authorList>
    </citation>
    <scope>NUCLEOTIDE SEQUENCE [LARGE SCALE GENOMIC DNA]</scope>
</reference>
<evidence type="ECO:0000259" key="2">
    <source>
        <dbReference type="Pfam" id="PF12849"/>
    </source>
</evidence>
<dbReference type="InterPro" id="IPR024370">
    <property type="entry name" value="PBP_domain"/>
</dbReference>
<evidence type="ECO:0000256" key="1">
    <source>
        <dbReference type="SAM" id="SignalP"/>
    </source>
</evidence>
<keyword evidence="1" id="KW-0732">Signal</keyword>
<dbReference type="EMBL" id="MFGW01000192">
    <property type="protein sequence ID" value="OGF61583.1"/>
    <property type="molecule type" value="Genomic_DNA"/>
</dbReference>
<organism evidence="3 4">
    <name type="scientific">Candidatus Fischerbacteria bacterium RBG_13_37_8</name>
    <dbReference type="NCBI Taxonomy" id="1817863"/>
    <lineage>
        <taxon>Bacteria</taxon>
        <taxon>Candidatus Fischeribacteriota</taxon>
    </lineage>
</organism>
<dbReference type="Gene3D" id="3.40.190.10">
    <property type="entry name" value="Periplasmic binding protein-like II"/>
    <property type="match status" value="2"/>
</dbReference>
<dbReference type="InterPro" id="IPR052738">
    <property type="entry name" value="ABC-Tungstate_binding"/>
</dbReference>
<protein>
    <recommendedName>
        <fullName evidence="2">PBP domain-containing protein</fullName>
    </recommendedName>
</protein>
<sequence length="262" mass="29831">MSIILFLFFMCFSPNEATLTIATTTSVEDTGLLEVLLPPFEKHYDIKVKYIAVGTGQALRLARDGNADLIFVHDKEREEDFIKQGYGTHRHEVMQNYFLIVGPEKNVEALEHKPLCDILGSIASNEFLFISRGDESGTHSREKLLWKTCKVLPSGEWYLESGSGMISTLRIANEKQAFALTDTATFLSHRDELQLHSYTEKDSLLLNIYSIIPVNPDKYPHVCIKEAEKFISYILKGEGGTIIKNFGKERYGKPLFQMMWKP</sequence>
<feature type="chain" id="PRO_5009521929" description="PBP domain-containing protein" evidence="1">
    <location>
        <begin position="18"/>
        <end position="262"/>
    </location>
</feature>
<dbReference type="PANTHER" id="PTHR37945:SF1">
    <property type="entry name" value="EXTRACELLULAR TUNGSTATE BINDING PROTEIN"/>
    <property type="match status" value="1"/>
</dbReference>
<proteinExistence type="predicted"/>
<feature type="signal peptide" evidence="1">
    <location>
        <begin position="1"/>
        <end position="17"/>
    </location>
</feature>
<dbReference type="SUPFAM" id="SSF53850">
    <property type="entry name" value="Periplasmic binding protein-like II"/>
    <property type="match status" value="1"/>
</dbReference>
<accession>A0A1F5VDR9</accession>
<feature type="domain" description="PBP" evidence="2">
    <location>
        <begin position="16"/>
        <end position="236"/>
    </location>
</feature>
<comment type="caution">
    <text evidence="3">The sequence shown here is derived from an EMBL/GenBank/DDBJ whole genome shotgun (WGS) entry which is preliminary data.</text>
</comment>
<dbReference type="Pfam" id="PF12849">
    <property type="entry name" value="PBP_like_2"/>
    <property type="match status" value="1"/>
</dbReference>
<dbReference type="AlphaFoldDB" id="A0A1F5VDR9"/>
<dbReference type="Proteomes" id="UP000178943">
    <property type="component" value="Unassembled WGS sequence"/>
</dbReference>
<evidence type="ECO:0000313" key="4">
    <source>
        <dbReference type="Proteomes" id="UP000178943"/>
    </source>
</evidence>
<dbReference type="PANTHER" id="PTHR37945">
    <property type="entry name" value="EXTRACELLULAR TUNGSTATE BINDING PROTEIN"/>
    <property type="match status" value="1"/>
</dbReference>
<name>A0A1F5VDR9_9BACT</name>
<gene>
    <name evidence="3" type="ORF">A2Y62_16925</name>
</gene>
<dbReference type="STRING" id="1817863.A2Y62_16925"/>
<evidence type="ECO:0000313" key="3">
    <source>
        <dbReference type="EMBL" id="OGF61583.1"/>
    </source>
</evidence>